<dbReference type="SUPFAM" id="SSF53448">
    <property type="entry name" value="Nucleotide-diphospho-sugar transferases"/>
    <property type="match status" value="1"/>
</dbReference>
<feature type="domain" description="ILEI/PANDER" evidence="14">
    <location>
        <begin position="294"/>
        <end position="381"/>
    </location>
</feature>
<dbReference type="OrthoDB" id="440755at2759"/>
<keyword evidence="9" id="KW-0735">Signal-anchor</keyword>
<comment type="similarity">
    <text evidence="4">Belongs to the glycosyltransferase 13 family.</text>
</comment>
<organism evidence="15 16">
    <name type="scientific">Mytilus galloprovincialis</name>
    <name type="common">Mediterranean mussel</name>
    <dbReference type="NCBI Taxonomy" id="29158"/>
    <lineage>
        <taxon>Eukaryota</taxon>
        <taxon>Metazoa</taxon>
        <taxon>Spiralia</taxon>
        <taxon>Lophotrochozoa</taxon>
        <taxon>Mollusca</taxon>
        <taxon>Bivalvia</taxon>
        <taxon>Autobranchia</taxon>
        <taxon>Pteriomorphia</taxon>
        <taxon>Mytilida</taxon>
        <taxon>Mytiloidea</taxon>
        <taxon>Mytilidae</taxon>
        <taxon>Mytilinae</taxon>
        <taxon>Mytilus</taxon>
    </lineage>
</organism>
<comment type="cofactor">
    <cofactor evidence="1">
        <name>Mn(2+)</name>
        <dbReference type="ChEBI" id="CHEBI:29035"/>
    </cofactor>
</comment>
<name>A0A8B6CV81_MYTGA</name>
<evidence type="ECO:0000256" key="10">
    <source>
        <dbReference type="ARBA" id="ARBA00022989"/>
    </source>
</evidence>
<evidence type="ECO:0000256" key="5">
    <source>
        <dbReference type="ARBA" id="ARBA00022676"/>
    </source>
</evidence>
<dbReference type="Pfam" id="PF15711">
    <property type="entry name" value="ILEI"/>
    <property type="match status" value="2"/>
</dbReference>
<proteinExistence type="inferred from homology"/>
<keyword evidence="11" id="KW-0333">Golgi apparatus</keyword>
<keyword evidence="10" id="KW-1133">Transmembrane helix</keyword>
<dbReference type="Proteomes" id="UP000596742">
    <property type="component" value="Unassembled WGS sequence"/>
</dbReference>
<dbReference type="InterPro" id="IPR052463">
    <property type="entry name" value="O-linked_mannose_GnT"/>
</dbReference>
<evidence type="ECO:0000256" key="8">
    <source>
        <dbReference type="ARBA" id="ARBA00022723"/>
    </source>
</evidence>
<keyword evidence="16" id="KW-1185">Reference proteome</keyword>
<keyword evidence="6 15" id="KW-0808">Transferase</keyword>
<keyword evidence="13" id="KW-0464">Manganese</keyword>
<feature type="domain" description="ILEI/PANDER" evidence="14">
    <location>
        <begin position="106"/>
        <end position="192"/>
    </location>
</feature>
<dbReference type="GO" id="GO:0016266">
    <property type="term" value="P:protein O-linked glycosylation via N-acetyl-galactosamine"/>
    <property type="evidence" value="ECO:0007669"/>
    <property type="project" value="TreeGrafter"/>
</dbReference>
<comment type="caution">
    <text evidence="15">The sequence shown here is derived from an EMBL/GenBank/DDBJ whole genome shotgun (WGS) entry which is preliminary data.</text>
</comment>
<comment type="pathway">
    <text evidence="3">Protein modification; protein glycosylation.</text>
</comment>
<dbReference type="EC" id="2.4.1.-" evidence="15"/>
<reference evidence="15" key="1">
    <citation type="submission" date="2018-11" db="EMBL/GenBank/DDBJ databases">
        <authorList>
            <person name="Alioto T."/>
            <person name="Alioto T."/>
        </authorList>
    </citation>
    <scope>NUCLEOTIDE SEQUENCE</scope>
</reference>
<evidence type="ECO:0000313" key="16">
    <source>
        <dbReference type="Proteomes" id="UP000596742"/>
    </source>
</evidence>
<evidence type="ECO:0000256" key="2">
    <source>
        <dbReference type="ARBA" id="ARBA00004323"/>
    </source>
</evidence>
<keyword evidence="12" id="KW-0472">Membrane</keyword>
<dbReference type="GO" id="GO:0046872">
    <property type="term" value="F:metal ion binding"/>
    <property type="evidence" value="ECO:0007669"/>
    <property type="project" value="UniProtKB-KW"/>
</dbReference>
<dbReference type="InterPro" id="IPR039477">
    <property type="entry name" value="ILEI/PANDER_dom"/>
</dbReference>
<evidence type="ECO:0000256" key="1">
    <source>
        <dbReference type="ARBA" id="ARBA00001936"/>
    </source>
</evidence>
<evidence type="ECO:0000256" key="13">
    <source>
        <dbReference type="ARBA" id="ARBA00023211"/>
    </source>
</evidence>
<dbReference type="UniPathway" id="UPA00378"/>
<evidence type="ECO:0000256" key="9">
    <source>
        <dbReference type="ARBA" id="ARBA00022968"/>
    </source>
</evidence>
<keyword evidence="7" id="KW-0812">Transmembrane</keyword>
<evidence type="ECO:0000313" key="15">
    <source>
        <dbReference type="EMBL" id="VDI10771.1"/>
    </source>
</evidence>
<dbReference type="AlphaFoldDB" id="A0A8B6CV81"/>
<keyword evidence="5 15" id="KW-0328">Glycosyltransferase</keyword>
<dbReference type="GO" id="GO:0000139">
    <property type="term" value="C:Golgi membrane"/>
    <property type="evidence" value="ECO:0007669"/>
    <property type="project" value="UniProtKB-SubCell"/>
</dbReference>
<dbReference type="EMBL" id="UYJE01002445">
    <property type="protein sequence ID" value="VDI10771.1"/>
    <property type="molecule type" value="Genomic_DNA"/>
</dbReference>
<dbReference type="GO" id="GO:0047223">
    <property type="term" value="F:beta-1,3-galactosyl-O-glycosyl-glycoprotein beta-1,3-N-acetylglucosaminyltransferase activity"/>
    <property type="evidence" value="ECO:0007669"/>
    <property type="project" value="TreeGrafter"/>
</dbReference>
<dbReference type="InterPro" id="IPR004139">
    <property type="entry name" value="Glyco_trans_13"/>
</dbReference>
<evidence type="ECO:0000256" key="12">
    <source>
        <dbReference type="ARBA" id="ARBA00023136"/>
    </source>
</evidence>
<dbReference type="InterPro" id="IPR029044">
    <property type="entry name" value="Nucleotide-diphossugar_trans"/>
</dbReference>
<dbReference type="PROSITE" id="PS52031">
    <property type="entry name" value="GG_LECTIN"/>
    <property type="match status" value="2"/>
</dbReference>
<sequence length="827" mass="93716">MIRRIRRLFGRKLAGCSKSLALLCFSLAAVYLYFNRSKSQFELQGVRDVFDANGIQSPEKGAACGVVCGIGQKSFYVKTGTDNTVGPTICYDGKIIISPDNNNGGRGLNILVIDIQKMEVADVKTFDTYTDDAAFLQYMKKAPKHAVIILVTHDEITERLSNEGRQWFRLMGSYLIDNVGFRDAFVMVGQIGLEQKQAIEFHKKREHGGYSLPIEKKGCFSLPLGPLRDISQFMPKVTEYKMVIEKLDKCGLTTECGEDKFTAMVDTGDGDQRKPTICINGEIVLGERVNHAGRGFNVAVLSSTEKKVSTVTVFDTYEKDSSSMEVFLESLVEGDIIIAVVNDDGQRKLNTHARDIYNQLGSSMIQNLRFRDVWYFVGKKGIKGFTTTEQISFAGYDGSWPAAMKESFCLPYNFKGTDVPPTPKSKRNEARREFCKKYDGYEHLCDPAAVDETLKGVELVDRSHTNDVIYKVPIVIIPGVNHNAIVRTMETTLMQPGIKPNMVLVAYDENFPEYGELSTLFGFHNISVKASTTYEDVLNKAIEAGWDYFDAKDHIIIIEEELILAPDFLSFMQQCLSVLDSDPTILAVSGWNYNGYDVTSGDREVVYRVEEFPGLAFMLRRNVVEKYMLGKLSKCCHKRVWDHWILTDEGGNAITGDVIVPDVSRVFHQPYQSAKDEDKHLVELFQKPRLTNVEGDMTLKNMDALSSEKYDALIQSFIENSEEFTLEHLQNCIQDPVLKVPIVADSKPNFIIFYHQKDKNDYAVLQKISRCFGLFWVPDHPPRNQFRGVIRFYYDDRNVLLVGSLSKFYKYKQETRYLLTIDNVGKS</sequence>
<dbReference type="Pfam" id="PF03071">
    <property type="entry name" value="GNT-I"/>
    <property type="match status" value="1"/>
</dbReference>
<comment type="subcellular location">
    <subcellularLocation>
        <location evidence="2">Golgi apparatus membrane</location>
        <topology evidence="2">Single-pass type II membrane protein</topology>
    </subcellularLocation>
</comment>
<evidence type="ECO:0000256" key="7">
    <source>
        <dbReference type="ARBA" id="ARBA00022692"/>
    </source>
</evidence>
<evidence type="ECO:0000256" key="3">
    <source>
        <dbReference type="ARBA" id="ARBA00004922"/>
    </source>
</evidence>
<evidence type="ECO:0000256" key="4">
    <source>
        <dbReference type="ARBA" id="ARBA00006492"/>
    </source>
</evidence>
<dbReference type="PANTHER" id="PTHR46396">
    <property type="entry name" value="PROTEIN O-LINKED-MANNOSE BETA-1,2-N-ACETYLGLUCOSAMINYLTRANSFERASE 1"/>
    <property type="match status" value="1"/>
</dbReference>
<evidence type="ECO:0000259" key="14">
    <source>
        <dbReference type="Pfam" id="PF15711"/>
    </source>
</evidence>
<evidence type="ECO:0000256" key="6">
    <source>
        <dbReference type="ARBA" id="ARBA00022679"/>
    </source>
</evidence>
<keyword evidence="8" id="KW-0479">Metal-binding</keyword>
<evidence type="ECO:0000256" key="11">
    <source>
        <dbReference type="ARBA" id="ARBA00023034"/>
    </source>
</evidence>
<accession>A0A8B6CV81</accession>
<dbReference type="PANTHER" id="PTHR46396:SF2">
    <property type="entry name" value="ILEI_PANDER DOMAIN-CONTAINING PROTEIN"/>
    <property type="match status" value="1"/>
</dbReference>
<gene>
    <name evidence="15" type="ORF">MGAL_10B066791</name>
</gene>
<protein>
    <submittedName>
        <fullName evidence="15">Beta-1,2-N-acetylglucosaminyltransferase</fullName>
        <ecNumber evidence="15">2.4.1.-</ecNumber>
    </submittedName>
</protein>
<dbReference type="Gene3D" id="3.90.550.10">
    <property type="entry name" value="Spore Coat Polysaccharide Biosynthesis Protein SpsA, Chain A"/>
    <property type="match status" value="1"/>
</dbReference>